<dbReference type="GO" id="GO:0097367">
    <property type="term" value="F:carbohydrate derivative binding"/>
    <property type="evidence" value="ECO:0007669"/>
    <property type="project" value="InterPro"/>
</dbReference>
<dbReference type="Gene3D" id="3.40.50.10490">
    <property type="entry name" value="Glucose-6-phosphate isomerase like protein, domain 1"/>
    <property type="match status" value="2"/>
</dbReference>
<protein>
    <submittedName>
        <fullName evidence="4">SIS domain-containing protein</fullName>
    </submittedName>
</protein>
<evidence type="ECO:0000313" key="4">
    <source>
        <dbReference type="EMBL" id="MBP0482159.1"/>
    </source>
</evidence>
<dbReference type="AlphaFoldDB" id="A0A940MSG2"/>
<dbReference type="EMBL" id="JAGISH010000003">
    <property type="protein sequence ID" value="MBP0482159.1"/>
    <property type="molecule type" value="Genomic_DNA"/>
</dbReference>
<keyword evidence="2" id="KW-0677">Repeat</keyword>
<reference evidence="4" key="1">
    <citation type="submission" date="2021-03" db="EMBL/GenBank/DDBJ databases">
        <title>Sagittula salina sp. nov. strain M10.9X isolated from the marine waste.</title>
        <authorList>
            <person name="Satari L."/>
            <person name="Molina-Menor E."/>
            <person name="Vidal-Verdu A."/>
            <person name="Pascual J."/>
            <person name="Pereto J."/>
            <person name="Porcar M."/>
        </authorList>
    </citation>
    <scope>NUCLEOTIDE SEQUENCE</scope>
    <source>
        <strain evidence="4">M10.9X</strain>
    </source>
</reference>
<dbReference type="PANTHER" id="PTHR10937">
    <property type="entry name" value="GLUCOSAMINE--FRUCTOSE-6-PHOSPHATE AMINOTRANSFERASE, ISOMERIZING"/>
    <property type="match status" value="1"/>
</dbReference>
<dbReference type="InterPro" id="IPR046348">
    <property type="entry name" value="SIS_dom_sf"/>
</dbReference>
<feature type="domain" description="SIS" evidence="3">
    <location>
        <begin position="198"/>
        <end position="334"/>
    </location>
</feature>
<dbReference type="InterPro" id="IPR035490">
    <property type="entry name" value="GlmS/FrlB_SIS"/>
</dbReference>
<dbReference type="PANTHER" id="PTHR10937:SF8">
    <property type="entry name" value="AMINOTRANSFERASE-RELATED"/>
    <property type="match status" value="1"/>
</dbReference>
<keyword evidence="5" id="KW-1185">Reference proteome</keyword>
<evidence type="ECO:0000256" key="2">
    <source>
        <dbReference type="ARBA" id="ARBA00022737"/>
    </source>
</evidence>
<proteinExistence type="predicted"/>
<evidence type="ECO:0000259" key="3">
    <source>
        <dbReference type="PROSITE" id="PS51464"/>
    </source>
</evidence>
<dbReference type="CDD" id="cd05009">
    <property type="entry name" value="SIS_GlmS_GlmD_2"/>
    <property type="match status" value="1"/>
</dbReference>
<feature type="domain" description="SIS" evidence="3">
    <location>
        <begin position="34"/>
        <end position="177"/>
    </location>
</feature>
<dbReference type="InterPro" id="IPR035466">
    <property type="entry name" value="GlmS/AgaS_SIS"/>
</dbReference>
<sequence>MTEIQPSHMKREVREIPDAVARLLENGADGMARAADALRTLDPPFLATVARGSSDHAATYVKYAAEIMAGLPVASVGPSVTSIYGARLRVKGAACLAISQSGASPDIVQMVTMMREEGALTLGLTNHLDSRLAQVSDHALALHAGPELSVAATKTFVTSAVAGVWLVAELLRDAPLLAALHALPDALAQAVDADWSPLGDALGEAESLYCLGRGPCYAASNEAALKFKETCQLHAESYSSAEVLHGPVSIVGRGFPVIALAVRDAAQKGLVEVAEKLAGMGAQVFTTSSAAQDAVALPAVRTGHPLTDPLALIVSFYAMVEQVARARGVDPDNPRHLRKVTETV</sequence>
<dbReference type="Proteomes" id="UP000675940">
    <property type="component" value="Unassembled WGS sequence"/>
</dbReference>
<keyword evidence="1" id="KW-0808">Transferase</keyword>
<dbReference type="RefSeq" id="WP_209360025.1">
    <property type="nucleotide sequence ID" value="NZ_JAGISH010000003.1"/>
</dbReference>
<accession>A0A940MSG2</accession>
<comment type="caution">
    <text evidence="4">The sequence shown here is derived from an EMBL/GenBank/DDBJ whole genome shotgun (WGS) entry which is preliminary data.</text>
</comment>
<name>A0A940MSG2_9RHOB</name>
<dbReference type="InterPro" id="IPR001347">
    <property type="entry name" value="SIS_dom"/>
</dbReference>
<dbReference type="CDD" id="cd05008">
    <property type="entry name" value="SIS_GlmS_GlmD_1"/>
    <property type="match status" value="1"/>
</dbReference>
<dbReference type="Pfam" id="PF01380">
    <property type="entry name" value="SIS"/>
    <property type="match status" value="2"/>
</dbReference>
<evidence type="ECO:0000313" key="5">
    <source>
        <dbReference type="Proteomes" id="UP000675940"/>
    </source>
</evidence>
<dbReference type="GO" id="GO:1901135">
    <property type="term" value="P:carbohydrate derivative metabolic process"/>
    <property type="evidence" value="ECO:0007669"/>
    <property type="project" value="InterPro"/>
</dbReference>
<evidence type="ECO:0000256" key="1">
    <source>
        <dbReference type="ARBA" id="ARBA00022576"/>
    </source>
</evidence>
<dbReference type="SUPFAM" id="SSF53697">
    <property type="entry name" value="SIS domain"/>
    <property type="match status" value="1"/>
</dbReference>
<organism evidence="4 5">
    <name type="scientific">Sagittula salina</name>
    <dbReference type="NCBI Taxonomy" id="2820268"/>
    <lineage>
        <taxon>Bacteria</taxon>
        <taxon>Pseudomonadati</taxon>
        <taxon>Pseudomonadota</taxon>
        <taxon>Alphaproteobacteria</taxon>
        <taxon>Rhodobacterales</taxon>
        <taxon>Roseobacteraceae</taxon>
        <taxon>Sagittula</taxon>
    </lineage>
</organism>
<dbReference type="PROSITE" id="PS51464">
    <property type="entry name" value="SIS"/>
    <property type="match status" value="2"/>
</dbReference>
<gene>
    <name evidence="4" type="ORF">J5474_06595</name>
</gene>
<keyword evidence="1" id="KW-0032">Aminotransferase</keyword>
<dbReference type="GO" id="GO:0008483">
    <property type="term" value="F:transaminase activity"/>
    <property type="evidence" value="ECO:0007669"/>
    <property type="project" value="UniProtKB-KW"/>
</dbReference>